<evidence type="ECO:0000259" key="3">
    <source>
        <dbReference type="Pfam" id="PF24781"/>
    </source>
</evidence>
<comment type="caution">
    <text evidence="5">The sequence shown here is derived from an EMBL/GenBank/DDBJ whole genome shotgun (WGS) entry which is preliminary data.</text>
</comment>
<feature type="domain" description="Fanconi anaemia group A protein N-terminal" evidence="2">
    <location>
        <begin position="168"/>
        <end position="514"/>
    </location>
</feature>
<dbReference type="PANTHER" id="PTHR12047">
    <property type="entry name" value="FANCONI ANEMIA GROUP A PROTEIN"/>
    <property type="match status" value="1"/>
</dbReference>
<dbReference type="EMBL" id="JBCEZU010000575">
    <property type="protein sequence ID" value="KAK9517231.1"/>
    <property type="molecule type" value="Genomic_DNA"/>
</dbReference>
<gene>
    <name evidence="5" type="ORF">VZT92_025116</name>
</gene>
<dbReference type="Proteomes" id="UP001488805">
    <property type="component" value="Unassembled WGS sequence"/>
</dbReference>
<evidence type="ECO:0000313" key="6">
    <source>
        <dbReference type="Proteomes" id="UP001488805"/>
    </source>
</evidence>
<dbReference type="InterPro" id="IPR055387">
    <property type="entry name" value="FANCA_arcN"/>
</dbReference>
<dbReference type="InterPro" id="IPR031729">
    <property type="entry name" value="Fanconi_A_N"/>
</dbReference>
<dbReference type="Pfam" id="PF15865">
    <property type="entry name" value="Fanconi_A_N"/>
    <property type="match status" value="1"/>
</dbReference>
<reference evidence="5 6" key="1">
    <citation type="journal article" date="2024" name="Genome Biol. Evol.">
        <title>Chromosome-level genome assembly of the viviparous eelpout Zoarces viviparus.</title>
        <authorList>
            <person name="Fuhrmann N."/>
            <person name="Brasseur M.V."/>
            <person name="Bakowski C.E."/>
            <person name="Podsiadlowski L."/>
            <person name="Prost S."/>
            <person name="Krehenwinkel H."/>
            <person name="Mayer C."/>
        </authorList>
    </citation>
    <scope>NUCLEOTIDE SEQUENCE [LARGE SCALE GENOMIC DNA]</scope>
    <source>
        <strain evidence="5">NO-MEL_2022_Ind0_liver</strain>
    </source>
</reference>
<proteinExistence type="predicted"/>
<dbReference type="GO" id="GO:0043240">
    <property type="term" value="C:Fanconi anaemia nuclear complex"/>
    <property type="evidence" value="ECO:0007669"/>
    <property type="project" value="InterPro"/>
</dbReference>
<dbReference type="InterPro" id="IPR003516">
    <property type="entry name" value="FANCA"/>
</dbReference>
<evidence type="ECO:0000259" key="1">
    <source>
        <dbReference type="Pfam" id="PF03511"/>
    </source>
</evidence>
<evidence type="ECO:0008006" key="7">
    <source>
        <dbReference type="Google" id="ProtNLM"/>
    </source>
</evidence>
<dbReference type="InterPro" id="IPR055386">
    <property type="entry name" value="FANCA_helical"/>
</dbReference>
<accession>A0AAW1E3Z5</accession>
<organism evidence="5 6">
    <name type="scientific">Zoarces viviparus</name>
    <name type="common">Viviparous eelpout</name>
    <name type="synonym">Blennius viviparus</name>
    <dbReference type="NCBI Taxonomy" id="48416"/>
    <lineage>
        <taxon>Eukaryota</taxon>
        <taxon>Metazoa</taxon>
        <taxon>Chordata</taxon>
        <taxon>Craniata</taxon>
        <taxon>Vertebrata</taxon>
        <taxon>Euteleostomi</taxon>
        <taxon>Actinopterygii</taxon>
        <taxon>Neopterygii</taxon>
        <taxon>Teleostei</taxon>
        <taxon>Neoteleostei</taxon>
        <taxon>Acanthomorphata</taxon>
        <taxon>Eupercaria</taxon>
        <taxon>Perciformes</taxon>
        <taxon>Cottioidei</taxon>
        <taxon>Zoarcales</taxon>
        <taxon>Zoarcidae</taxon>
        <taxon>Zoarcinae</taxon>
        <taxon>Zoarces</taxon>
    </lineage>
</organism>
<name>A0AAW1E3Z5_ZOAVI</name>
<feature type="domain" description="Fanconi anaemia group A protein helical" evidence="3">
    <location>
        <begin position="537"/>
        <end position="618"/>
    </location>
</feature>
<dbReference type="Pfam" id="PF24781">
    <property type="entry name" value="FANCA_helical"/>
    <property type="match status" value="1"/>
</dbReference>
<keyword evidence="6" id="KW-1185">Reference proteome</keyword>
<sequence length="1445" mass="160916">MALSASCDTVSQKRTLSSLLAGRVVKRPKQEDARRLQEAAIQLLEQQQNLCGLLREVGNTDPCNIFRTQNVEQKQAGSEGATSTSACSLLACELRRRASQLGVPAAALSVKMMLERLMEITGSEEEEKRRGLLTSSQRVQLCVLLESSRELLSQGALCPKLLWQEYRRDQRLPNLEVVYHLHFCNILTLKYIIESDEEARLWLVSQVKALCGWTPPHGDEETKQVQRKVLSTVVGVLVGSGFELIQEPAAADRRASLLCCSVLDDMLFWLLDTEGKSLTLQCAGAGAELWIQIFDASLCGVSASVETLQRFFTHSLTQTLTYKPRLTVSDAIALQNEWTFAKANRLLTSLFRKLAVIFSVEQLLCHLQQVLETHEVNWKHVLCFLSTLLVYNPCAQLSLTELLSRLLSSAFEGYDLENMITAFLLARQGALEGPAIFPSYSNWFKMSFGGGSGYHATSKKSLVFLLKFLSDLVPFEPPQYLKVHILQPPYVPVKHRSLLMEYVSLTKTRLADLKESVEDMGLYEDVSGAGGASLQPQCQAVQDVEKAVSLFESTGRISATVMEASIFRRPYFLARFLPALLTPRMLPVKADARMSFIEALKKADKIPAAQHSSYVESCQKQRQQDGGAVCLDTNDEPLEVLKIQLQEFTELLVEGNDGEMSAQLSRISHTLSVIFPGRTDEPVGRTVIELHTNTPLSPELHVKVVRMILRNFCQCVLDTSRANPPNKQSPWASRFVSALLGNTQLLTSLIHGLWDLFHNQAASLSTAHLLGLAVFAVHLHACMPHGPLVQLFPPTLPEPVGVGEALSSALVCSTHSNMLFCVRLCVAALCYGICRGDSLPQQQQQDYILNSFYKKLLYLIPRLSPETRGTPITAGGLIGDHQEENPPGLCSSATDANGAWRKTAWHLWRHPAFRQLENTPQYQLSFSEWVAIELRVQRSEDALSDPERQEYQQWACWELYLSRPEEQGGCGGDTRILCSHLLNAVMDQQLSNQSLEKLHHRVSETGTCLPDILSRLQELVYDMEVTNLCRGSSRPDVSDFLLESVSQRCSSSAPPSISTVLSLQHTLSTWNRVLLALPAVLLVKVRSEGGRETLECDTLIEHVNQHQRKACSPVGLLSCHLTSHLLRGVLCAGARCRHSREEVNKAWSQISLRCPLLLVSTAHWWERLSPVLLSLWRRLCDGEPLPEQLQLLADCQNWACSLEKGLPSSPVPTAAALLLAASLHRAWRGRGRNQQGFSAALSVLRPESSTQHRQVLVLLLFLCVKDHLSSLLYPQERSLQTATDLCSALLLALVDSADWLLVFQPNERGVYQPIAMVTSDELNRLMPWAFYSLLLQQSAELLRRAACCPGFLHTSVLCYVALLQLFLEGDALTPAGQPDQMEPFRILSRAKQFLLRVIPQTPPTALSSSRLRQLESQCADLDPEVASALSVHLDPHSLSPEMDFL</sequence>
<dbReference type="PANTHER" id="PTHR12047:SF2">
    <property type="entry name" value="FANCONI ANEMIA GROUP A PROTEIN"/>
    <property type="match status" value="1"/>
</dbReference>
<dbReference type="InterPro" id="IPR055277">
    <property type="entry name" value="Fanconi_A_C"/>
</dbReference>
<evidence type="ECO:0000259" key="2">
    <source>
        <dbReference type="Pfam" id="PF15865"/>
    </source>
</evidence>
<dbReference type="Pfam" id="PF03511">
    <property type="entry name" value="FANCA_CTD"/>
    <property type="match status" value="1"/>
</dbReference>
<dbReference type="Pfam" id="PF24783">
    <property type="entry name" value="FANCA_arcN"/>
    <property type="match status" value="1"/>
</dbReference>
<feature type="domain" description="Fanconi anaemia group A protein arcN subdomain" evidence="4">
    <location>
        <begin position="636"/>
        <end position="868"/>
    </location>
</feature>
<dbReference type="PRINTS" id="PR00826">
    <property type="entry name" value="FANCONIAGENE"/>
</dbReference>
<evidence type="ECO:0000259" key="4">
    <source>
        <dbReference type="Pfam" id="PF24783"/>
    </source>
</evidence>
<feature type="domain" description="Fanconi anaemia group A protein C-terminal" evidence="1">
    <location>
        <begin position="1220"/>
        <end position="1424"/>
    </location>
</feature>
<protein>
    <recommendedName>
        <fullName evidence="7">Fanconi anemia group A protein</fullName>
    </recommendedName>
</protein>
<dbReference type="GO" id="GO:0036297">
    <property type="term" value="P:interstrand cross-link repair"/>
    <property type="evidence" value="ECO:0007669"/>
    <property type="project" value="InterPro"/>
</dbReference>
<evidence type="ECO:0000313" key="5">
    <source>
        <dbReference type="EMBL" id="KAK9517231.1"/>
    </source>
</evidence>